<evidence type="ECO:0000256" key="4">
    <source>
        <dbReference type="PROSITE-ProRule" id="PRU00335"/>
    </source>
</evidence>
<reference evidence="6" key="1">
    <citation type="submission" date="2020-11" db="EMBL/GenBank/DDBJ databases">
        <title>Isolation and identification of active actinomycetes.</title>
        <authorList>
            <person name="Sun X."/>
        </authorList>
    </citation>
    <scope>NUCLEOTIDE SEQUENCE</scope>
    <source>
        <strain evidence="6">NEAU-A11</strain>
    </source>
</reference>
<proteinExistence type="predicted"/>
<protein>
    <submittedName>
        <fullName evidence="6">TetR/AcrR family transcriptional regulator</fullName>
    </submittedName>
</protein>
<keyword evidence="3" id="KW-0804">Transcription</keyword>
<dbReference type="InterPro" id="IPR001647">
    <property type="entry name" value="HTH_TetR"/>
</dbReference>
<dbReference type="AlphaFoldDB" id="A0A931C5P3"/>
<gene>
    <name evidence="6" type="ORF">I4J89_14680</name>
</gene>
<evidence type="ECO:0000256" key="2">
    <source>
        <dbReference type="ARBA" id="ARBA00023125"/>
    </source>
</evidence>
<name>A0A931C5P3_9ACTN</name>
<dbReference type="Pfam" id="PF00440">
    <property type="entry name" value="TetR_N"/>
    <property type="match status" value="1"/>
</dbReference>
<keyword evidence="7" id="KW-1185">Reference proteome</keyword>
<dbReference type="PROSITE" id="PS50977">
    <property type="entry name" value="HTH_TETR_2"/>
    <property type="match status" value="1"/>
</dbReference>
<evidence type="ECO:0000256" key="1">
    <source>
        <dbReference type="ARBA" id="ARBA00023015"/>
    </source>
</evidence>
<dbReference type="RefSeq" id="WP_196414504.1">
    <property type="nucleotide sequence ID" value="NZ_JADQTO010000006.1"/>
</dbReference>
<accession>A0A931C5P3</accession>
<dbReference type="GO" id="GO:0000976">
    <property type="term" value="F:transcription cis-regulatory region binding"/>
    <property type="evidence" value="ECO:0007669"/>
    <property type="project" value="TreeGrafter"/>
</dbReference>
<dbReference type="InterPro" id="IPR009057">
    <property type="entry name" value="Homeodomain-like_sf"/>
</dbReference>
<evidence type="ECO:0000256" key="3">
    <source>
        <dbReference type="ARBA" id="ARBA00023163"/>
    </source>
</evidence>
<organism evidence="6 7">
    <name type="scientific">Actinoplanes aureus</name>
    <dbReference type="NCBI Taxonomy" id="2792083"/>
    <lineage>
        <taxon>Bacteria</taxon>
        <taxon>Bacillati</taxon>
        <taxon>Actinomycetota</taxon>
        <taxon>Actinomycetes</taxon>
        <taxon>Micromonosporales</taxon>
        <taxon>Micromonosporaceae</taxon>
        <taxon>Actinoplanes</taxon>
    </lineage>
</organism>
<comment type="caution">
    <text evidence="6">The sequence shown here is derived from an EMBL/GenBank/DDBJ whole genome shotgun (WGS) entry which is preliminary data.</text>
</comment>
<dbReference type="EMBL" id="JADQTO010000006">
    <property type="protein sequence ID" value="MBG0562699.1"/>
    <property type="molecule type" value="Genomic_DNA"/>
</dbReference>
<dbReference type="PANTHER" id="PTHR30055:SF234">
    <property type="entry name" value="HTH-TYPE TRANSCRIPTIONAL REGULATOR BETI"/>
    <property type="match status" value="1"/>
</dbReference>
<keyword evidence="2 4" id="KW-0238">DNA-binding</keyword>
<dbReference type="Gene3D" id="1.10.357.10">
    <property type="entry name" value="Tetracycline Repressor, domain 2"/>
    <property type="match status" value="1"/>
</dbReference>
<feature type="domain" description="HTH tetR-type" evidence="5">
    <location>
        <begin position="14"/>
        <end position="72"/>
    </location>
</feature>
<dbReference type="SUPFAM" id="SSF46689">
    <property type="entry name" value="Homeodomain-like"/>
    <property type="match status" value="1"/>
</dbReference>
<dbReference type="GO" id="GO:0003700">
    <property type="term" value="F:DNA-binding transcription factor activity"/>
    <property type="evidence" value="ECO:0007669"/>
    <property type="project" value="TreeGrafter"/>
</dbReference>
<evidence type="ECO:0000259" key="5">
    <source>
        <dbReference type="PROSITE" id="PS50977"/>
    </source>
</evidence>
<dbReference type="Proteomes" id="UP000598146">
    <property type="component" value="Unassembled WGS sequence"/>
</dbReference>
<keyword evidence="1" id="KW-0805">Transcription regulation</keyword>
<evidence type="ECO:0000313" key="6">
    <source>
        <dbReference type="EMBL" id="MBG0562699.1"/>
    </source>
</evidence>
<dbReference type="InterPro" id="IPR050109">
    <property type="entry name" value="HTH-type_TetR-like_transc_reg"/>
</dbReference>
<feature type="DNA-binding region" description="H-T-H motif" evidence="4">
    <location>
        <begin position="35"/>
        <end position="54"/>
    </location>
</feature>
<dbReference type="PANTHER" id="PTHR30055">
    <property type="entry name" value="HTH-TYPE TRANSCRIPTIONAL REGULATOR RUTR"/>
    <property type="match status" value="1"/>
</dbReference>
<evidence type="ECO:0000313" key="7">
    <source>
        <dbReference type="Proteomes" id="UP000598146"/>
    </source>
</evidence>
<sequence length="191" mass="20239">MTGSPGRRRRADAERSRAAIIDAAIDLLGRRPAASMEEIAAAAGVARQTVYAHYSSREALLGAIVERITGETVAALNAIDPGGPAIEALREWLTVSWEVVGRYRMLLTVPLPAGDAAGEHDRHLPIMERLTEIVGRGQATGEFTTGHPAGWLVAATISLGHTAGQEVAAGRMTPEQAGAAYRESVLRLAVR</sequence>